<dbReference type="InterPro" id="IPR011010">
    <property type="entry name" value="DNA_brk_join_enz"/>
</dbReference>
<evidence type="ECO:0000259" key="7">
    <source>
        <dbReference type="PROSITE" id="PS51900"/>
    </source>
</evidence>
<organism evidence="8 9">
    <name type="scientific">Granulosicoccus antarcticus IMCC3135</name>
    <dbReference type="NCBI Taxonomy" id="1192854"/>
    <lineage>
        <taxon>Bacteria</taxon>
        <taxon>Pseudomonadati</taxon>
        <taxon>Pseudomonadota</taxon>
        <taxon>Gammaproteobacteria</taxon>
        <taxon>Chromatiales</taxon>
        <taxon>Granulosicoccaceae</taxon>
        <taxon>Granulosicoccus</taxon>
    </lineage>
</organism>
<keyword evidence="2" id="KW-0229">DNA integration</keyword>
<dbReference type="GO" id="GO:0006310">
    <property type="term" value="P:DNA recombination"/>
    <property type="evidence" value="ECO:0007669"/>
    <property type="project" value="UniProtKB-KW"/>
</dbReference>
<evidence type="ECO:0000256" key="4">
    <source>
        <dbReference type="ARBA" id="ARBA00023172"/>
    </source>
</evidence>
<dbReference type="GO" id="GO:0003677">
    <property type="term" value="F:DNA binding"/>
    <property type="evidence" value="ECO:0007669"/>
    <property type="project" value="UniProtKB-UniRule"/>
</dbReference>
<dbReference type="InterPro" id="IPR002104">
    <property type="entry name" value="Integrase_catalytic"/>
</dbReference>
<gene>
    <name evidence="8" type="primary">xerD_11</name>
    <name evidence="8" type="ORF">IMCC3135_19075</name>
</gene>
<dbReference type="KEGG" id="gai:IMCC3135_19075"/>
<dbReference type="SUPFAM" id="SSF56349">
    <property type="entry name" value="DNA breaking-rejoining enzymes"/>
    <property type="match status" value="1"/>
</dbReference>
<dbReference type="Pfam" id="PF02899">
    <property type="entry name" value="Phage_int_SAM_1"/>
    <property type="match status" value="1"/>
</dbReference>
<dbReference type="AlphaFoldDB" id="A0A2Z2P2I4"/>
<evidence type="ECO:0000313" key="9">
    <source>
        <dbReference type="Proteomes" id="UP000250079"/>
    </source>
</evidence>
<comment type="similarity">
    <text evidence="1">Belongs to the 'phage' integrase family.</text>
</comment>
<dbReference type="OrthoDB" id="9801717at2"/>
<reference evidence="8 9" key="1">
    <citation type="submission" date="2016-12" db="EMBL/GenBank/DDBJ databases">
        <authorList>
            <person name="Song W.-J."/>
            <person name="Kurnit D.M."/>
        </authorList>
    </citation>
    <scope>NUCLEOTIDE SEQUENCE [LARGE SCALE GENOMIC DNA]</scope>
    <source>
        <strain evidence="8 9">IMCC3135</strain>
    </source>
</reference>
<evidence type="ECO:0000259" key="6">
    <source>
        <dbReference type="PROSITE" id="PS51898"/>
    </source>
</evidence>
<dbReference type="GO" id="GO:0015074">
    <property type="term" value="P:DNA integration"/>
    <property type="evidence" value="ECO:0007669"/>
    <property type="project" value="UniProtKB-KW"/>
</dbReference>
<dbReference type="Gene3D" id="1.10.443.10">
    <property type="entry name" value="Intergrase catalytic core"/>
    <property type="match status" value="1"/>
</dbReference>
<evidence type="ECO:0000256" key="1">
    <source>
        <dbReference type="ARBA" id="ARBA00008857"/>
    </source>
</evidence>
<sequence length="328" mass="36633">MKQLAAKTDTKALQLGKLTLVLPALIIEAGKPTAKRFVEFFTANIRNPNTRDAYGRAVRDFFVWCDEHGIGPLIDIEAVHIAAYIEQMIQDKAPQTVKQRLAAIKALFAFLVMGGILSANPASAVRGPRHSTAKGKTPILMAADARALINSIPTDTLPGLRNRAIIATMTYSFARVSATLGMNVKDVSPQHHRLWLRLHEKGGKVKDIPYHHNLETYLREYIEAAELEEGPLFQTLRGRSGKLNEKRLHRTECLAMVKRRCRNAGLENAERLCNHTFRGTGITAYLRNDDAKLEHAQQLAGHSDPKTTLLYDRRSDEISLDEVEKIGI</sequence>
<proteinExistence type="inferred from homology"/>
<dbReference type="Pfam" id="PF00589">
    <property type="entry name" value="Phage_integrase"/>
    <property type="match status" value="1"/>
</dbReference>
<feature type="domain" description="Tyr recombinase" evidence="6">
    <location>
        <begin position="135"/>
        <end position="325"/>
    </location>
</feature>
<dbReference type="PANTHER" id="PTHR30349:SF41">
    <property type="entry name" value="INTEGRASE_RECOMBINASE PROTEIN MJ0367-RELATED"/>
    <property type="match status" value="1"/>
</dbReference>
<keyword evidence="4" id="KW-0233">DNA recombination</keyword>
<feature type="domain" description="Core-binding (CB)" evidence="7">
    <location>
        <begin position="32"/>
        <end position="112"/>
    </location>
</feature>
<dbReference type="Proteomes" id="UP000250079">
    <property type="component" value="Chromosome"/>
</dbReference>
<dbReference type="RefSeq" id="WP_088919012.1">
    <property type="nucleotide sequence ID" value="NZ_CP018632.1"/>
</dbReference>
<accession>A0A2Z2P2I4</accession>
<dbReference type="InterPro" id="IPR013762">
    <property type="entry name" value="Integrase-like_cat_sf"/>
</dbReference>
<dbReference type="PANTHER" id="PTHR30349">
    <property type="entry name" value="PHAGE INTEGRASE-RELATED"/>
    <property type="match status" value="1"/>
</dbReference>
<dbReference type="InterPro" id="IPR050090">
    <property type="entry name" value="Tyrosine_recombinase_XerCD"/>
</dbReference>
<dbReference type="Gene3D" id="1.10.150.130">
    <property type="match status" value="1"/>
</dbReference>
<protein>
    <submittedName>
        <fullName evidence="8">Tyrosine recombinase XerD</fullName>
    </submittedName>
</protein>
<evidence type="ECO:0000256" key="2">
    <source>
        <dbReference type="ARBA" id="ARBA00022908"/>
    </source>
</evidence>
<evidence type="ECO:0000256" key="5">
    <source>
        <dbReference type="PROSITE-ProRule" id="PRU01248"/>
    </source>
</evidence>
<dbReference type="PROSITE" id="PS51900">
    <property type="entry name" value="CB"/>
    <property type="match status" value="1"/>
</dbReference>
<dbReference type="InterPro" id="IPR010998">
    <property type="entry name" value="Integrase_recombinase_N"/>
</dbReference>
<keyword evidence="9" id="KW-1185">Reference proteome</keyword>
<evidence type="ECO:0000313" key="8">
    <source>
        <dbReference type="EMBL" id="ASJ73894.1"/>
    </source>
</evidence>
<dbReference type="PROSITE" id="PS51898">
    <property type="entry name" value="TYR_RECOMBINASE"/>
    <property type="match status" value="1"/>
</dbReference>
<evidence type="ECO:0000256" key="3">
    <source>
        <dbReference type="ARBA" id="ARBA00023125"/>
    </source>
</evidence>
<dbReference type="InterPro" id="IPR044068">
    <property type="entry name" value="CB"/>
</dbReference>
<name>A0A2Z2P2I4_9GAMM</name>
<dbReference type="EMBL" id="CP018632">
    <property type="protein sequence ID" value="ASJ73894.1"/>
    <property type="molecule type" value="Genomic_DNA"/>
</dbReference>
<keyword evidence="3 5" id="KW-0238">DNA-binding</keyword>
<dbReference type="InterPro" id="IPR004107">
    <property type="entry name" value="Integrase_SAM-like_N"/>
</dbReference>